<accession>A0A5B7JHP2</accession>
<keyword evidence="2" id="KW-1185">Reference proteome</keyword>
<dbReference type="EMBL" id="VSRR010091443">
    <property type="protein sequence ID" value="MPC92488.1"/>
    <property type="molecule type" value="Genomic_DNA"/>
</dbReference>
<sequence length="97" mass="10756">MLSLPPFPSSLPSHFLWLKASRPLTDPSSRPLADPFFPSLGLPTSPSRSLAVKRVALQALGSAFRVLELECKGGRHLSVPKYPAVEERRLPVILLRW</sequence>
<comment type="caution">
    <text evidence="1">The sequence shown here is derived from an EMBL/GenBank/DDBJ whole genome shotgun (WGS) entry which is preliminary data.</text>
</comment>
<proteinExistence type="predicted"/>
<organism evidence="1 2">
    <name type="scientific">Portunus trituberculatus</name>
    <name type="common">Swimming crab</name>
    <name type="synonym">Neptunus trituberculatus</name>
    <dbReference type="NCBI Taxonomy" id="210409"/>
    <lineage>
        <taxon>Eukaryota</taxon>
        <taxon>Metazoa</taxon>
        <taxon>Ecdysozoa</taxon>
        <taxon>Arthropoda</taxon>
        <taxon>Crustacea</taxon>
        <taxon>Multicrustacea</taxon>
        <taxon>Malacostraca</taxon>
        <taxon>Eumalacostraca</taxon>
        <taxon>Eucarida</taxon>
        <taxon>Decapoda</taxon>
        <taxon>Pleocyemata</taxon>
        <taxon>Brachyura</taxon>
        <taxon>Eubrachyura</taxon>
        <taxon>Portunoidea</taxon>
        <taxon>Portunidae</taxon>
        <taxon>Portuninae</taxon>
        <taxon>Portunus</taxon>
    </lineage>
</organism>
<dbReference type="AlphaFoldDB" id="A0A5B7JHP2"/>
<reference evidence="1 2" key="1">
    <citation type="submission" date="2019-05" db="EMBL/GenBank/DDBJ databases">
        <title>Another draft genome of Portunus trituberculatus and its Hox gene families provides insights of decapod evolution.</title>
        <authorList>
            <person name="Jeong J.-H."/>
            <person name="Song I."/>
            <person name="Kim S."/>
            <person name="Choi T."/>
            <person name="Kim D."/>
            <person name="Ryu S."/>
            <person name="Kim W."/>
        </authorList>
    </citation>
    <scope>NUCLEOTIDE SEQUENCE [LARGE SCALE GENOMIC DNA]</scope>
    <source>
        <tissue evidence="1">Muscle</tissue>
    </source>
</reference>
<gene>
    <name evidence="1" type="ORF">E2C01_087579</name>
</gene>
<name>A0A5B7JHP2_PORTR</name>
<evidence type="ECO:0000313" key="2">
    <source>
        <dbReference type="Proteomes" id="UP000324222"/>
    </source>
</evidence>
<protein>
    <submittedName>
        <fullName evidence="1">Uncharacterized protein</fullName>
    </submittedName>
</protein>
<dbReference type="Proteomes" id="UP000324222">
    <property type="component" value="Unassembled WGS sequence"/>
</dbReference>
<evidence type="ECO:0000313" key="1">
    <source>
        <dbReference type="EMBL" id="MPC92488.1"/>
    </source>
</evidence>